<keyword evidence="1" id="KW-1133">Transmembrane helix</keyword>
<dbReference type="GO" id="GO:0016020">
    <property type="term" value="C:membrane"/>
    <property type="evidence" value="ECO:0007669"/>
    <property type="project" value="InterPro"/>
</dbReference>
<evidence type="ECO:0000259" key="2">
    <source>
        <dbReference type="Pfam" id="PF00892"/>
    </source>
</evidence>
<keyword evidence="1" id="KW-0472">Membrane</keyword>
<gene>
    <name evidence="3" type="ORF">S06H3_17366</name>
</gene>
<comment type="caution">
    <text evidence="3">The sequence shown here is derived from an EMBL/GenBank/DDBJ whole genome shotgun (WGS) entry which is preliminary data.</text>
</comment>
<dbReference type="Pfam" id="PF00892">
    <property type="entry name" value="EamA"/>
    <property type="match status" value="1"/>
</dbReference>
<evidence type="ECO:0000313" key="3">
    <source>
        <dbReference type="EMBL" id="GAI06665.1"/>
    </source>
</evidence>
<feature type="domain" description="EamA" evidence="2">
    <location>
        <begin position="1"/>
        <end position="69"/>
    </location>
</feature>
<keyword evidence="1" id="KW-0812">Transmembrane</keyword>
<organism evidence="3">
    <name type="scientific">marine sediment metagenome</name>
    <dbReference type="NCBI Taxonomy" id="412755"/>
    <lineage>
        <taxon>unclassified sequences</taxon>
        <taxon>metagenomes</taxon>
        <taxon>ecological metagenomes</taxon>
    </lineage>
</organism>
<name>X1LW65_9ZZZZ</name>
<feature type="transmembrane region" description="Helical" evidence="1">
    <location>
        <begin position="54"/>
        <end position="70"/>
    </location>
</feature>
<feature type="transmembrane region" description="Helical" evidence="1">
    <location>
        <begin position="28"/>
        <end position="48"/>
    </location>
</feature>
<dbReference type="AlphaFoldDB" id="X1LW65"/>
<proteinExistence type="predicted"/>
<reference evidence="3" key="1">
    <citation type="journal article" date="2014" name="Front. Microbiol.">
        <title>High frequency of phylogenetically diverse reductive dehalogenase-homologous genes in deep subseafloor sedimentary metagenomes.</title>
        <authorList>
            <person name="Kawai M."/>
            <person name="Futagami T."/>
            <person name="Toyoda A."/>
            <person name="Takaki Y."/>
            <person name="Nishi S."/>
            <person name="Hori S."/>
            <person name="Arai W."/>
            <person name="Tsubouchi T."/>
            <person name="Morono Y."/>
            <person name="Uchiyama I."/>
            <person name="Ito T."/>
            <person name="Fujiyama A."/>
            <person name="Inagaki F."/>
            <person name="Takami H."/>
        </authorList>
    </citation>
    <scope>NUCLEOTIDE SEQUENCE</scope>
    <source>
        <strain evidence="3">Expedition CK06-06</strain>
    </source>
</reference>
<sequence>LLVLGVFNTGFAVTLYLKGLGMIKAQKAVVFTYLEPASAVVFGFLFLAQQPTPLMLVGGFLILIAGYIVASR</sequence>
<dbReference type="InterPro" id="IPR000620">
    <property type="entry name" value="EamA_dom"/>
</dbReference>
<accession>X1LW65</accession>
<dbReference type="EMBL" id="BARV01008671">
    <property type="protein sequence ID" value="GAI06665.1"/>
    <property type="molecule type" value="Genomic_DNA"/>
</dbReference>
<dbReference type="SUPFAM" id="SSF103481">
    <property type="entry name" value="Multidrug resistance efflux transporter EmrE"/>
    <property type="match status" value="1"/>
</dbReference>
<protein>
    <recommendedName>
        <fullName evidence="2">EamA domain-containing protein</fullName>
    </recommendedName>
</protein>
<dbReference type="InterPro" id="IPR037185">
    <property type="entry name" value="EmrE-like"/>
</dbReference>
<evidence type="ECO:0000256" key="1">
    <source>
        <dbReference type="SAM" id="Phobius"/>
    </source>
</evidence>
<feature type="non-terminal residue" evidence="3">
    <location>
        <position position="1"/>
    </location>
</feature>